<sequence length="224" mass="25868">MTEFKLVEYSPKYAKAIADMWNVSKDGWNGEADHKTEEGVLRKEEISSHLNLYLALDGDKVIGYCKLSKYFAEENTLYVDLLNVDPAYHGKKAGKMLVKKSVERTIELGYPRIDLFTWAGNTKAVPMYKKCGFFWEQMEGGSTHLMNFIPTVVQAELFRDFFKKADWYDDSNRKIELTPDGVSENGFDYLTYSWQKNGKNLLVEFEKTGRGIRRIETDDYSITA</sequence>
<reference evidence="4 5" key="1">
    <citation type="journal article" date="2015" name="Nature">
        <title>rRNA introns, odd ribosomes, and small enigmatic genomes across a large radiation of phyla.</title>
        <authorList>
            <person name="Brown C.T."/>
            <person name="Hug L.A."/>
            <person name="Thomas B.C."/>
            <person name="Sharon I."/>
            <person name="Castelle C.J."/>
            <person name="Singh A."/>
            <person name="Wilkins M.J."/>
            <person name="Williams K.H."/>
            <person name="Banfield J.F."/>
        </authorList>
    </citation>
    <scope>NUCLEOTIDE SEQUENCE [LARGE SCALE GENOMIC DNA]</scope>
</reference>
<keyword evidence="1" id="KW-0808">Transferase</keyword>
<comment type="caution">
    <text evidence="4">The sequence shown here is derived from an EMBL/GenBank/DDBJ whole genome shotgun (WGS) entry which is preliminary data.</text>
</comment>
<dbReference type="CDD" id="cd04301">
    <property type="entry name" value="NAT_SF"/>
    <property type="match status" value="1"/>
</dbReference>
<evidence type="ECO:0000256" key="1">
    <source>
        <dbReference type="ARBA" id="ARBA00022679"/>
    </source>
</evidence>
<evidence type="ECO:0000313" key="4">
    <source>
        <dbReference type="EMBL" id="KKR02772.1"/>
    </source>
</evidence>
<dbReference type="Pfam" id="PF00583">
    <property type="entry name" value="Acetyltransf_1"/>
    <property type="match status" value="1"/>
</dbReference>
<dbReference type="Proteomes" id="UP000033935">
    <property type="component" value="Unassembled WGS sequence"/>
</dbReference>
<dbReference type="InterPro" id="IPR050832">
    <property type="entry name" value="Bact_Acetyltransf"/>
</dbReference>
<dbReference type="InterPro" id="IPR000182">
    <property type="entry name" value="GNAT_dom"/>
</dbReference>
<dbReference type="InterPro" id="IPR016181">
    <property type="entry name" value="Acyl_CoA_acyltransferase"/>
</dbReference>
<evidence type="ECO:0000313" key="5">
    <source>
        <dbReference type="Proteomes" id="UP000033935"/>
    </source>
</evidence>
<feature type="domain" description="N-acetyltransferase" evidence="3">
    <location>
        <begin position="7"/>
        <end position="160"/>
    </location>
</feature>
<feature type="non-terminal residue" evidence="4">
    <location>
        <position position="224"/>
    </location>
</feature>
<dbReference type="SUPFAM" id="SSF55729">
    <property type="entry name" value="Acyl-CoA N-acyltransferases (Nat)"/>
    <property type="match status" value="1"/>
</dbReference>
<evidence type="ECO:0000256" key="2">
    <source>
        <dbReference type="ARBA" id="ARBA00023315"/>
    </source>
</evidence>
<protein>
    <recommendedName>
        <fullName evidence="3">N-acetyltransferase domain-containing protein</fullName>
    </recommendedName>
</protein>
<proteinExistence type="predicted"/>
<dbReference type="PANTHER" id="PTHR43877">
    <property type="entry name" value="AMINOALKYLPHOSPHONATE N-ACETYLTRANSFERASE-RELATED-RELATED"/>
    <property type="match status" value="1"/>
</dbReference>
<dbReference type="GO" id="GO:0016747">
    <property type="term" value="F:acyltransferase activity, transferring groups other than amino-acyl groups"/>
    <property type="evidence" value="ECO:0007669"/>
    <property type="project" value="InterPro"/>
</dbReference>
<evidence type="ECO:0000259" key="3">
    <source>
        <dbReference type="PROSITE" id="PS51186"/>
    </source>
</evidence>
<dbReference type="Gene3D" id="3.40.630.30">
    <property type="match status" value="1"/>
</dbReference>
<dbReference type="AlphaFoldDB" id="A0A0G0QM71"/>
<gene>
    <name evidence="4" type="ORF">UT30_C0049G0007</name>
</gene>
<name>A0A0G0QM71_9BACT</name>
<accession>A0A0G0QM71</accession>
<dbReference type="PROSITE" id="PS51186">
    <property type="entry name" value="GNAT"/>
    <property type="match status" value="1"/>
</dbReference>
<dbReference type="EMBL" id="LBWG01000049">
    <property type="protein sequence ID" value="KKR02772.1"/>
    <property type="molecule type" value="Genomic_DNA"/>
</dbReference>
<keyword evidence="2" id="KW-0012">Acyltransferase</keyword>
<organism evidence="4 5">
    <name type="scientific">Candidatus Uhrbacteria bacterium GW2011_GWF2_39_13</name>
    <dbReference type="NCBI Taxonomy" id="1618995"/>
    <lineage>
        <taxon>Bacteria</taxon>
        <taxon>Candidatus Uhriibacteriota</taxon>
    </lineage>
</organism>